<dbReference type="AlphaFoldDB" id="A0A4C1SSM9"/>
<proteinExistence type="predicted"/>
<evidence type="ECO:0000313" key="1">
    <source>
        <dbReference type="EMBL" id="GBP04337.1"/>
    </source>
</evidence>
<keyword evidence="2" id="KW-1185">Reference proteome</keyword>
<gene>
    <name evidence="1" type="ORF">EVAR_6538_1</name>
</gene>
<evidence type="ECO:0000313" key="2">
    <source>
        <dbReference type="Proteomes" id="UP000299102"/>
    </source>
</evidence>
<sequence length="103" mass="11786">MGWDSRRMRSRSTFDFAKVVSREVFDQHDRPHVGRPFVSDVLYERKAALVGAGDNDVDDGDHDGDDDAGRSVVSFRLLNRSRKSAHYLRTGGRAINLQRRREP</sequence>
<dbReference type="EMBL" id="BGZK01000013">
    <property type="protein sequence ID" value="GBP04337.1"/>
    <property type="molecule type" value="Genomic_DNA"/>
</dbReference>
<name>A0A4C1SSM9_EUMVA</name>
<comment type="caution">
    <text evidence="1">The sequence shown here is derived from an EMBL/GenBank/DDBJ whole genome shotgun (WGS) entry which is preliminary data.</text>
</comment>
<accession>A0A4C1SSM9</accession>
<organism evidence="1 2">
    <name type="scientific">Eumeta variegata</name>
    <name type="common">Bagworm moth</name>
    <name type="synonym">Eumeta japonica</name>
    <dbReference type="NCBI Taxonomy" id="151549"/>
    <lineage>
        <taxon>Eukaryota</taxon>
        <taxon>Metazoa</taxon>
        <taxon>Ecdysozoa</taxon>
        <taxon>Arthropoda</taxon>
        <taxon>Hexapoda</taxon>
        <taxon>Insecta</taxon>
        <taxon>Pterygota</taxon>
        <taxon>Neoptera</taxon>
        <taxon>Endopterygota</taxon>
        <taxon>Lepidoptera</taxon>
        <taxon>Glossata</taxon>
        <taxon>Ditrysia</taxon>
        <taxon>Tineoidea</taxon>
        <taxon>Psychidae</taxon>
        <taxon>Oiketicinae</taxon>
        <taxon>Eumeta</taxon>
    </lineage>
</organism>
<protein>
    <submittedName>
        <fullName evidence="1">Uncharacterized protein</fullName>
    </submittedName>
</protein>
<reference evidence="1 2" key="1">
    <citation type="journal article" date="2019" name="Commun. Biol.">
        <title>The bagworm genome reveals a unique fibroin gene that provides high tensile strength.</title>
        <authorList>
            <person name="Kono N."/>
            <person name="Nakamura H."/>
            <person name="Ohtoshi R."/>
            <person name="Tomita M."/>
            <person name="Numata K."/>
            <person name="Arakawa K."/>
        </authorList>
    </citation>
    <scope>NUCLEOTIDE SEQUENCE [LARGE SCALE GENOMIC DNA]</scope>
</reference>
<dbReference type="Proteomes" id="UP000299102">
    <property type="component" value="Unassembled WGS sequence"/>
</dbReference>